<feature type="active site" description="Proton acceptor" evidence="13">
    <location>
        <position position="570"/>
    </location>
</feature>
<dbReference type="Pfam" id="PF05199">
    <property type="entry name" value="GMC_oxred_C"/>
    <property type="match status" value="1"/>
</dbReference>
<name>A0A4S3J7M9_9EURO</name>
<protein>
    <recommendedName>
        <fullName evidence="12">glucose oxidase</fullName>
        <ecNumber evidence="12">1.1.3.4</ecNumber>
    </recommendedName>
</protein>
<evidence type="ECO:0000256" key="14">
    <source>
        <dbReference type="PIRSR" id="PIRSR000137-2"/>
    </source>
</evidence>
<evidence type="ECO:0000313" key="18">
    <source>
        <dbReference type="EMBL" id="THC90157.1"/>
    </source>
</evidence>
<evidence type="ECO:0000256" key="8">
    <source>
        <dbReference type="ARBA" id="ARBA00022630"/>
    </source>
</evidence>
<evidence type="ECO:0000256" key="12">
    <source>
        <dbReference type="ARBA" id="ARBA00049722"/>
    </source>
</evidence>
<evidence type="ECO:0000313" key="19">
    <source>
        <dbReference type="Proteomes" id="UP000308092"/>
    </source>
</evidence>
<dbReference type="InterPro" id="IPR036188">
    <property type="entry name" value="FAD/NAD-bd_sf"/>
</dbReference>
<evidence type="ECO:0000256" key="3">
    <source>
        <dbReference type="ARBA" id="ARBA00004498"/>
    </source>
</evidence>
<feature type="signal peptide" evidence="15">
    <location>
        <begin position="1"/>
        <end position="16"/>
    </location>
</feature>
<evidence type="ECO:0000256" key="9">
    <source>
        <dbReference type="ARBA" id="ARBA00022827"/>
    </source>
</evidence>
<evidence type="ECO:0000256" key="15">
    <source>
        <dbReference type="SAM" id="SignalP"/>
    </source>
</evidence>
<dbReference type="Pfam" id="PF00732">
    <property type="entry name" value="GMC_oxred_N"/>
    <property type="match status" value="1"/>
</dbReference>
<evidence type="ECO:0000256" key="1">
    <source>
        <dbReference type="ARBA" id="ARBA00001974"/>
    </source>
</evidence>
<evidence type="ECO:0000259" key="16">
    <source>
        <dbReference type="PROSITE" id="PS00624"/>
    </source>
</evidence>
<dbReference type="GO" id="GO:0046562">
    <property type="term" value="F:beta-D-glucose oxidase activity"/>
    <property type="evidence" value="ECO:0007669"/>
    <property type="project" value="UniProtKB-EC"/>
</dbReference>
<evidence type="ECO:0000256" key="10">
    <source>
        <dbReference type="ARBA" id="ARBA00023002"/>
    </source>
</evidence>
<evidence type="ECO:0000256" key="7">
    <source>
        <dbReference type="ARBA" id="ARBA00022530"/>
    </source>
</evidence>
<dbReference type="STRING" id="1220188.A0A4S3J7M9"/>
<dbReference type="GO" id="GO:0050660">
    <property type="term" value="F:flavin adenine dinucleotide binding"/>
    <property type="evidence" value="ECO:0007669"/>
    <property type="project" value="InterPro"/>
</dbReference>
<comment type="catalytic activity">
    <reaction evidence="11">
        <text>beta-D-glucose + O2 = D-glucono-1,5-lactone + H2O2</text>
        <dbReference type="Rhea" id="RHEA:11428"/>
        <dbReference type="ChEBI" id="CHEBI:15379"/>
        <dbReference type="ChEBI" id="CHEBI:15903"/>
        <dbReference type="ChEBI" id="CHEBI:16217"/>
        <dbReference type="ChEBI" id="CHEBI:16240"/>
        <dbReference type="EC" id="1.1.3.4"/>
    </reaction>
    <physiologicalReaction direction="left-to-right" evidence="11">
        <dbReference type="Rhea" id="RHEA:11429"/>
    </physiologicalReaction>
</comment>
<accession>A0A4S3J7M9</accession>
<keyword evidence="9 14" id="KW-0274">FAD</keyword>
<keyword evidence="10" id="KW-0560">Oxidoreductase</keyword>
<comment type="subunit">
    <text evidence="5">Homodimer.</text>
</comment>
<dbReference type="GeneID" id="54329290"/>
<evidence type="ECO:0000256" key="13">
    <source>
        <dbReference type="PIRSR" id="PIRSR000137-1"/>
    </source>
</evidence>
<comment type="caution">
    <text evidence="18">The sequence shown here is derived from an EMBL/GenBank/DDBJ whole genome shotgun (WGS) entry which is preliminary data.</text>
</comment>
<evidence type="ECO:0000313" key="17">
    <source>
        <dbReference type="EMBL" id="KAA8647886.1"/>
    </source>
</evidence>
<proteinExistence type="inferred from homology"/>
<evidence type="ECO:0000256" key="2">
    <source>
        <dbReference type="ARBA" id="ARBA00004191"/>
    </source>
</evidence>
<dbReference type="PANTHER" id="PTHR11552">
    <property type="entry name" value="GLUCOSE-METHANOL-CHOLINE GMC OXIDOREDUCTASE"/>
    <property type="match status" value="1"/>
</dbReference>
<keyword evidence="8" id="KW-0285">Flavoprotein</keyword>
<dbReference type="SUPFAM" id="SSF51905">
    <property type="entry name" value="FAD/NAD(P)-binding domain"/>
    <property type="match status" value="1"/>
</dbReference>
<keyword evidence="7" id="KW-0272">Extracellular matrix</keyword>
<dbReference type="PROSITE" id="PS00624">
    <property type="entry name" value="GMC_OXRED_2"/>
    <property type="match status" value="1"/>
</dbReference>
<evidence type="ECO:0000256" key="11">
    <source>
        <dbReference type="ARBA" id="ARBA00049435"/>
    </source>
</evidence>
<keyword evidence="19" id="KW-1185">Reference proteome</keyword>
<dbReference type="PANTHER" id="PTHR11552:SF201">
    <property type="entry name" value="GLUCOSE-METHANOL-CHOLINE OXIDOREDUCTASE N-TERMINAL DOMAIN-CONTAINING PROTEIN"/>
    <property type="match status" value="1"/>
</dbReference>
<dbReference type="EMBL" id="QUQM01000004">
    <property type="protein sequence ID" value="KAA8647886.1"/>
    <property type="molecule type" value="Genomic_DNA"/>
</dbReference>
<dbReference type="OrthoDB" id="269227at2759"/>
<dbReference type="AlphaFoldDB" id="A0A4S3J7M9"/>
<organism evidence="18 19">
    <name type="scientific">Aspergillus tanneri</name>
    <dbReference type="NCBI Taxonomy" id="1220188"/>
    <lineage>
        <taxon>Eukaryota</taxon>
        <taxon>Fungi</taxon>
        <taxon>Dikarya</taxon>
        <taxon>Ascomycota</taxon>
        <taxon>Pezizomycotina</taxon>
        <taxon>Eurotiomycetes</taxon>
        <taxon>Eurotiomycetidae</taxon>
        <taxon>Eurotiales</taxon>
        <taxon>Aspergillaceae</taxon>
        <taxon>Aspergillus</taxon>
        <taxon>Aspergillus subgen. Circumdati</taxon>
    </lineage>
</organism>
<reference evidence="17 20" key="2">
    <citation type="submission" date="2019-08" db="EMBL/GenBank/DDBJ databases">
        <title>The genome sequence of a newly discovered highly antifungal drug resistant Aspergillus species, Aspergillus tanneri NIH 1004.</title>
        <authorList>
            <person name="Mounaud S."/>
            <person name="Singh I."/>
            <person name="Joardar V."/>
            <person name="Pakala S."/>
            <person name="Pakala S."/>
            <person name="Venepally P."/>
            <person name="Chung J.K."/>
            <person name="Losada L."/>
            <person name="Nierman W.C."/>
        </authorList>
    </citation>
    <scope>NUCLEOTIDE SEQUENCE [LARGE SCALE GENOMIC DNA]</scope>
    <source>
        <strain evidence="17 20">NIH1004</strain>
    </source>
</reference>
<dbReference type="VEuPathDB" id="FungiDB:EYZ11_010384"/>
<dbReference type="Proteomes" id="UP000308092">
    <property type="component" value="Unassembled WGS sequence"/>
</dbReference>
<dbReference type="InterPro" id="IPR007867">
    <property type="entry name" value="GMC_OxRtase_C"/>
</dbReference>
<dbReference type="InterPro" id="IPR027424">
    <property type="entry name" value="Glucose_Oxidase_domain_2"/>
</dbReference>
<comment type="cofactor">
    <cofactor evidence="1 14">
        <name>FAD</name>
        <dbReference type="ChEBI" id="CHEBI:57692"/>
    </cofactor>
</comment>
<dbReference type="PIRSF" id="PIRSF000137">
    <property type="entry name" value="Alcohol_oxidase"/>
    <property type="match status" value="1"/>
</dbReference>
<evidence type="ECO:0000313" key="20">
    <source>
        <dbReference type="Proteomes" id="UP000324241"/>
    </source>
</evidence>
<comment type="subcellular location">
    <subcellularLocation>
        <location evidence="2">Secreted</location>
        <location evidence="2">Cell wall</location>
    </subcellularLocation>
    <subcellularLocation>
        <location evidence="3">Secreted</location>
        <location evidence="3">Extracellular space</location>
        <location evidence="3">Extracellular matrix</location>
    </subcellularLocation>
</comment>
<feature type="binding site" evidence="14">
    <location>
        <position position="105"/>
    </location>
    <ligand>
        <name>FAD</name>
        <dbReference type="ChEBI" id="CHEBI:57692"/>
    </ligand>
</feature>
<feature type="domain" description="Glucose-methanol-choline oxidoreductase N-terminal" evidence="16">
    <location>
        <begin position="296"/>
        <end position="310"/>
    </location>
</feature>
<keyword evidence="15" id="KW-0732">Signal</keyword>
<evidence type="ECO:0000256" key="5">
    <source>
        <dbReference type="ARBA" id="ARBA00011738"/>
    </source>
</evidence>
<keyword evidence="7" id="KW-0964">Secreted</keyword>
<dbReference type="Proteomes" id="UP000324241">
    <property type="component" value="Unassembled WGS sequence"/>
</dbReference>
<dbReference type="EC" id="1.1.3.4" evidence="12"/>
<gene>
    <name evidence="17" type="ORF">ATNIH1004_006588</name>
    <name evidence="18" type="ORF">EYZ11_010384</name>
</gene>
<dbReference type="EMBL" id="SOSA01000553">
    <property type="protein sequence ID" value="THC90157.1"/>
    <property type="molecule type" value="Genomic_DNA"/>
</dbReference>
<dbReference type="Gene3D" id="3.30.560.10">
    <property type="entry name" value="Glucose Oxidase, domain 3"/>
    <property type="match status" value="1"/>
</dbReference>
<dbReference type="Gene3D" id="3.50.50.60">
    <property type="entry name" value="FAD/NAD(P)-binding domain"/>
    <property type="match status" value="1"/>
</dbReference>
<dbReference type="InterPro" id="IPR012132">
    <property type="entry name" value="GMC_OxRdtase"/>
</dbReference>
<dbReference type="SUPFAM" id="SSF54373">
    <property type="entry name" value="FAD-linked reductases, C-terminal domain"/>
    <property type="match status" value="1"/>
</dbReference>
<reference evidence="18 19" key="1">
    <citation type="submission" date="2019-03" db="EMBL/GenBank/DDBJ databases">
        <title>The genome sequence of a newly discovered highly antifungal drug resistant Aspergillus species, Aspergillus tanneri NIH 1004.</title>
        <authorList>
            <person name="Mounaud S."/>
            <person name="Singh I."/>
            <person name="Joardar V."/>
            <person name="Pakala S."/>
            <person name="Pakala S."/>
            <person name="Venepally P."/>
            <person name="Hoover J."/>
            <person name="Nierman W."/>
            <person name="Chung J."/>
            <person name="Losada L."/>
        </authorList>
    </citation>
    <scope>NUCLEOTIDE SEQUENCE [LARGE SCALE GENOMIC DNA]</scope>
    <source>
        <strain evidence="18 19">NIH1004</strain>
    </source>
</reference>
<feature type="binding site" evidence="14">
    <location>
        <begin position="30"/>
        <end position="31"/>
    </location>
    <ligand>
        <name>FAD</name>
        <dbReference type="ChEBI" id="CHEBI:57692"/>
    </ligand>
</feature>
<evidence type="ECO:0000256" key="6">
    <source>
        <dbReference type="ARBA" id="ARBA00022512"/>
    </source>
</evidence>
<dbReference type="InterPro" id="IPR000172">
    <property type="entry name" value="GMC_OxRdtase_N"/>
</dbReference>
<comment type="similarity">
    <text evidence="4">Belongs to the GMC oxidoreductase family.</text>
</comment>
<dbReference type="Gene3D" id="4.10.450.10">
    <property type="entry name" value="Glucose Oxidase, domain 2"/>
    <property type="match status" value="1"/>
</dbReference>
<sequence length="591" mass="64332">MLRGLTLLATLSLAAAAPSQYDYIVIGGGTSGLAVANRLSENNPQENVLIIEAGDSVLDNPNVTAVDGYGLAFGTQVDWQYESVNQTYGGHTRQVLRAGKALAGTSAINGMAYTRAEDVQIDAWQAIGNEGWTWRNLLPYYLKSENLTQPTTMQVSAGAAPNPAWNGKDGPLKLAYSVTSPSQLTALLNQTHQNLGVPWTEDINGGKMRGFSIYPSTIDAEGQVREDAARAYYWPYQSRENLHVLVNTFANRIVWREGLGKNKNKGDITASGVEITSHNGTVRVISAKKEVIISAGSLKSPALLELSGIGNPDILKKYNIPVRVNLPTVGENLQDQMNSGMAATSRTNITDGSAVVVYPNAYDIFGNETTAVANSLRANLKQYAVDTAKVSRGSMKTVDLERLFEIQHDLIFKDRTPIAEIIYTPGGAATLSSQFWGLLPFARGNVHIGSSNPLQKPTINPNYFMLDWDLQSHVAINRFIRRTFETAPLRDLVAEESTPGFSVVPRDASVEDWKEWMFDGHYRSNFHPVGTAAMMPRSLGGVVNGHLIVYGTTNVRVVDASVLPFQVCGHLVSTLYAVAERAADLIKDESV</sequence>
<keyword evidence="6" id="KW-0134">Cell wall</keyword>
<feature type="chain" id="PRO_5033835108" description="glucose oxidase" evidence="15">
    <location>
        <begin position="17"/>
        <end position="591"/>
    </location>
</feature>
<evidence type="ECO:0000256" key="4">
    <source>
        <dbReference type="ARBA" id="ARBA00010790"/>
    </source>
</evidence>
<feature type="active site" description="Proton donor" evidence="13">
    <location>
        <position position="527"/>
    </location>
</feature>
<dbReference type="RefSeq" id="XP_033427247.1">
    <property type="nucleotide sequence ID" value="XM_033571215.1"/>
</dbReference>